<dbReference type="Pfam" id="PF13577">
    <property type="entry name" value="SnoaL_4"/>
    <property type="match status" value="1"/>
</dbReference>
<proteinExistence type="predicted"/>
<dbReference type="OrthoDB" id="8964892at2"/>
<evidence type="ECO:0000313" key="2">
    <source>
        <dbReference type="EMBL" id="TSH90698.1"/>
    </source>
</evidence>
<name>A0A556ACU1_9BURK</name>
<dbReference type="SUPFAM" id="SSF54427">
    <property type="entry name" value="NTF2-like"/>
    <property type="match status" value="1"/>
</dbReference>
<dbReference type="AlphaFoldDB" id="A0A556ACU1"/>
<accession>A0A556ACU1</accession>
<protein>
    <recommendedName>
        <fullName evidence="1">SnoaL-like domain-containing protein</fullName>
    </recommendedName>
</protein>
<dbReference type="InterPro" id="IPR037401">
    <property type="entry name" value="SnoaL-like"/>
</dbReference>
<evidence type="ECO:0000259" key="1">
    <source>
        <dbReference type="Pfam" id="PF13577"/>
    </source>
</evidence>
<dbReference type="EMBL" id="VLTJ01000039">
    <property type="protein sequence ID" value="TSH90698.1"/>
    <property type="molecule type" value="Genomic_DNA"/>
</dbReference>
<feature type="domain" description="SnoaL-like" evidence="1">
    <location>
        <begin position="31"/>
        <end position="152"/>
    </location>
</feature>
<organism evidence="2 3">
    <name type="scientific">Verticiella sediminum</name>
    <dbReference type="NCBI Taxonomy" id="1247510"/>
    <lineage>
        <taxon>Bacteria</taxon>
        <taxon>Pseudomonadati</taxon>
        <taxon>Pseudomonadota</taxon>
        <taxon>Betaproteobacteria</taxon>
        <taxon>Burkholderiales</taxon>
        <taxon>Alcaligenaceae</taxon>
        <taxon>Verticiella</taxon>
    </lineage>
</organism>
<sequence>MCRQSSRHMDFQERCPLTPPELSSPAALLSALTQALHGVFRHLDARRYDAVLTCFTPDARWLRQGKWLHGRQAIGAALQERASDVETCHVMSNAFVIACDVRTATLEAYMTAYRYPCAGEGEGVPVIAGPLRVNHVITVFERQEGADWLIAEQRLLPLVAFQDT</sequence>
<gene>
    <name evidence="2" type="ORF">FOZ76_23205</name>
</gene>
<dbReference type="Gene3D" id="3.10.450.50">
    <property type="match status" value="1"/>
</dbReference>
<comment type="caution">
    <text evidence="2">The sequence shown here is derived from an EMBL/GenBank/DDBJ whole genome shotgun (WGS) entry which is preliminary data.</text>
</comment>
<reference evidence="2 3" key="1">
    <citation type="submission" date="2019-07" db="EMBL/GenBank/DDBJ databases">
        <title>Qingshengfaniella alkalisoli gen. nov., sp. nov., isolated from saline soil.</title>
        <authorList>
            <person name="Xu L."/>
            <person name="Huang X.-X."/>
            <person name="Sun J.-Q."/>
        </authorList>
    </citation>
    <scope>NUCLEOTIDE SEQUENCE [LARGE SCALE GENOMIC DNA]</scope>
    <source>
        <strain evidence="2 3">DSM 27279</strain>
    </source>
</reference>
<keyword evidence="3" id="KW-1185">Reference proteome</keyword>
<dbReference type="Proteomes" id="UP000318405">
    <property type="component" value="Unassembled WGS sequence"/>
</dbReference>
<evidence type="ECO:0000313" key="3">
    <source>
        <dbReference type="Proteomes" id="UP000318405"/>
    </source>
</evidence>
<dbReference type="InterPro" id="IPR032710">
    <property type="entry name" value="NTF2-like_dom_sf"/>
</dbReference>